<name>A0ABW4MDR0_9SPHN</name>
<evidence type="ECO:0000313" key="3">
    <source>
        <dbReference type="EMBL" id="MFD1767191.1"/>
    </source>
</evidence>
<comment type="caution">
    <text evidence="3">The sequence shown here is derived from an EMBL/GenBank/DDBJ whole genome shotgun (WGS) entry which is preliminary data.</text>
</comment>
<gene>
    <name evidence="3" type="primary">fdhD</name>
    <name evidence="3" type="ORF">ACFSAG_10090</name>
</gene>
<dbReference type="RefSeq" id="WP_381514279.1">
    <property type="nucleotide sequence ID" value="NZ_JBHUEL010000009.1"/>
</dbReference>
<keyword evidence="2" id="KW-0501">Molybdenum cofactor biosynthesis</keyword>
<dbReference type="SUPFAM" id="SSF53927">
    <property type="entry name" value="Cytidine deaminase-like"/>
    <property type="match status" value="1"/>
</dbReference>
<evidence type="ECO:0000256" key="1">
    <source>
        <dbReference type="ARBA" id="ARBA00022490"/>
    </source>
</evidence>
<sequence>MFPITVTGKASAAQQDIALSSGALWAVPEETPTAFVYGGRNHAVMLATPADLADYAVGFSLTEGIIDTPGDIEALDIHHLPQGIDLRLRLAERCQQRFDLRQNRRTLPGNAGCGICGIDNADELHAPLRPVAAEMRILPEISVQRAFAELPGHQPINSTTRSVHAAAWASPGGEIVQAREDVGRHNALDKLLGAMAISGADFGDGFVIMSSRCSYEIVQKAARMGVTAIACLSAPTAFAIRKAREARIAIHVRDGDQVAAII</sequence>
<dbReference type="Gene3D" id="3.40.140.10">
    <property type="entry name" value="Cytidine Deaminase, domain 2"/>
    <property type="match status" value="1"/>
</dbReference>
<keyword evidence="1" id="KW-0963">Cytoplasm</keyword>
<organism evidence="3 4">
    <name type="scientific">Sphingorhabdus buctiana</name>
    <dbReference type="NCBI Taxonomy" id="1508805"/>
    <lineage>
        <taxon>Bacteria</taxon>
        <taxon>Pseudomonadati</taxon>
        <taxon>Pseudomonadota</taxon>
        <taxon>Alphaproteobacteria</taxon>
        <taxon>Sphingomonadales</taxon>
        <taxon>Sphingomonadaceae</taxon>
        <taxon>Sphingorhabdus</taxon>
    </lineage>
</organism>
<dbReference type="NCBIfam" id="TIGR00129">
    <property type="entry name" value="fdhD_narQ"/>
    <property type="match status" value="1"/>
</dbReference>
<reference evidence="4" key="1">
    <citation type="journal article" date="2019" name="Int. J. Syst. Evol. Microbiol.">
        <title>The Global Catalogue of Microorganisms (GCM) 10K type strain sequencing project: providing services to taxonomists for standard genome sequencing and annotation.</title>
        <authorList>
            <consortium name="The Broad Institute Genomics Platform"/>
            <consortium name="The Broad Institute Genome Sequencing Center for Infectious Disease"/>
            <person name="Wu L."/>
            <person name="Ma J."/>
        </authorList>
    </citation>
    <scope>NUCLEOTIDE SEQUENCE [LARGE SCALE GENOMIC DNA]</scope>
    <source>
        <strain evidence="4">CGMCC 1.12449</strain>
    </source>
</reference>
<keyword evidence="4" id="KW-1185">Reference proteome</keyword>
<dbReference type="InterPro" id="IPR003786">
    <property type="entry name" value="FdhD"/>
</dbReference>
<dbReference type="PANTHER" id="PTHR30592:SF1">
    <property type="entry name" value="SULFUR CARRIER PROTEIN FDHD"/>
    <property type="match status" value="1"/>
</dbReference>
<evidence type="ECO:0000256" key="2">
    <source>
        <dbReference type="ARBA" id="ARBA00023150"/>
    </source>
</evidence>
<dbReference type="Proteomes" id="UP001597215">
    <property type="component" value="Unassembled WGS sequence"/>
</dbReference>
<dbReference type="InterPro" id="IPR016193">
    <property type="entry name" value="Cytidine_deaminase-like"/>
</dbReference>
<dbReference type="PIRSF" id="PIRSF015626">
    <property type="entry name" value="FdhD"/>
    <property type="match status" value="1"/>
</dbReference>
<dbReference type="EMBL" id="JBHUEL010000009">
    <property type="protein sequence ID" value="MFD1767191.1"/>
    <property type="molecule type" value="Genomic_DNA"/>
</dbReference>
<proteinExistence type="predicted"/>
<dbReference type="Pfam" id="PF02634">
    <property type="entry name" value="FdhD-NarQ"/>
    <property type="match status" value="1"/>
</dbReference>
<dbReference type="PANTHER" id="PTHR30592">
    <property type="entry name" value="FORMATE DEHYDROGENASE"/>
    <property type="match status" value="1"/>
</dbReference>
<dbReference type="Gene3D" id="3.10.20.10">
    <property type="match status" value="1"/>
</dbReference>
<accession>A0ABW4MDR0</accession>
<evidence type="ECO:0000313" key="4">
    <source>
        <dbReference type="Proteomes" id="UP001597215"/>
    </source>
</evidence>
<protein>
    <submittedName>
        <fullName evidence="3">Formate dehydrogenase accessory sulfurtransferase FdhD</fullName>
    </submittedName>
</protein>